<dbReference type="InterPro" id="IPR026983">
    <property type="entry name" value="DHC"/>
</dbReference>
<dbReference type="GO" id="GO:0060294">
    <property type="term" value="P:cilium movement involved in cell motility"/>
    <property type="evidence" value="ECO:0007669"/>
    <property type="project" value="TreeGrafter"/>
</dbReference>
<protein>
    <recommendedName>
        <fullName evidence="1">Dynein heavy chain C-terminal domain-containing protein</fullName>
    </recommendedName>
</protein>
<evidence type="ECO:0000259" key="1">
    <source>
        <dbReference type="Pfam" id="PF18199"/>
    </source>
</evidence>
<dbReference type="OrthoDB" id="10251809at2759"/>
<dbReference type="RefSeq" id="XP_013232896.1">
    <property type="nucleotide sequence ID" value="XM_013377442.1"/>
</dbReference>
<evidence type="ECO:0000313" key="3">
    <source>
        <dbReference type="Proteomes" id="UP000030747"/>
    </source>
</evidence>
<dbReference type="PANTHER" id="PTHR10676">
    <property type="entry name" value="DYNEIN HEAVY CHAIN FAMILY PROTEIN"/>
    <property type="match status" value="1"/>
</dbReference>
<dbReference type="GO" id="GO:0008569">
    <property type="term" value="F:minus-end-directed microtubule motor activity"/>
    <property type="evidence" value="ECO:0007669"/>
    <property type="project" value="TreeGrafter"/>
</dbReference>
<dbReference type="Pfam" id="PF18199">
    <property type="entry name" value="Dynein_C"/>
    <property type="match status" value="2"/>
</dbReference>
<dbReference type="InterPro" id="IPR041228">
    <property type="entry name" value="Dynein_C"/>
</dbReference>
<dbReference type="Proteomes" id="UP000030747">
    <property type="component" value="Unassembled WGS sequence"/>
</dbReference>
<dbReference type="VEuPathDB" id="ToxoDB:ETH2_1057200"/>
<dbReference type="GO" id="GO:0030286">
    <property type="term" value="C:dynein complex"/>
    <property type="evidence" value="ECO:0007669"/>
    <property type="project" value="InterPro"/>
</dbReference>
<dbReference type="GO" id="GO:0051959">
    <property type="term" value="F:dynein light intermediate chain binding"/>
    <property type="evidence" value="ECO:0007669"/>
    <property type="project" value="InterPro"/>
</dbReference>
<feature type="domain" description="Dynein heavy chain C-terminal" evidence="1">
    <location>
        <begin position="117"/>
        <end position="165"/>
    </location>
</feature>
<reference evidence="2" key="2">
    <citation type="submission" date="2013-10" db="EMBL/GenBank/DDBJ databases">
        <authorList>
            <person name="Aslett M."/>
        </authorList>
    </citation>
    <scope>NUCLEOTIDE SEQUENCE [LARGE SCALE GENOMIC DNA]</scope>
    <source>
        <strain evidence="2">Houghton</strain>
    </source>
</reference>
<dbReference type="Gene3D" id="3.10.490.20">
    <property type="match status" value="1"/>
</dbReference>
<dbReference type="GeneID" id="25250010"/>
<accession>U6KW00</accession>
<gene>
    <name evidence="2" type="ORF">ETH_00004010</name>
</gene>
<sequence length="169" mass="17260">MEIAVNSKEMNRFEETRLLPLQQRQPKFGVYIHGLSLEGGSWDLLQQQLSSKTTSLICEPFPVMFVSPRVSAAAAAAATAAADTAAAANAAAAADEDAAAAEAAAAADNEAAAAAANEAAADNVYSCPVYATAARGGPENCVLSVPLPTAVPSSTCILRGTALLLEPRE</sequence>
<evidence type="ECO:0000313" key="2">
    <source>
        <dbReference type="EMBL" id="CDJ42146.1"/>
    </source>
</evidence>
<dbReference type="GO" id="GO:0097729">
    <property type="term" value="C:9+2 motile cilium"/>
    <property type="evidence" value="ECO:0007669"/>
    <property type="project" value="TreeGrafter"/>
</dbReference>
<organism evidence="2 3">
    <name type="scientific">Eimeria tenella</name>
    <name type="common">Coccidian parasite</name>
    <dbReference type="NCBI Taxonomy" id="5802"/>
    <lineage>
        <taxon>Eukaryota</taxon>
        <taxon>Sar</taxon>
        <taxon>Alveolata</taxon>
        <taxon>Apicomplexa</taxon>
        <taxon>Conoidasida</taxon>
        <taxon>Coccidia</taxon>
        <taxon>Eucoccidiorida</taxon>
        <taxon>Eimeriorina</taxon>
        <taxon>Eimeriidae</taxon>
        <taxon>Eimeria</taxon>
    </lineage>
</organism>
<dbReference type="AlphaFoldDB" id="U6KW00"/>
<dbReference type="InterPro" id="IPR043160">
    <property type="entry name" value="Dynein_C_barrel"/>
</dbReference>
<reference evidence="2" key="1">
    <citation type="submission" date="2013-10" db="EMBL/GenBank/DDBJ databases">
        <title>Genomic analysis of the causative agents of coccidiosis in chickens.</title>
        <authorList>
            <person name="Reid A.J."/>
            <person name="Blake D."/>
            <person name="Billington K."/>
            <person name="Browne H."/>
            <person name="Dunn M."/>
            <person name="Hung S."/>
            <person name="Kawahara F."/>
            <person name="Miranda-Saavedra D."/>
            <person name="Mourier T."/>
            <person name="Nagra H."/>
            <person name="Otto T.D."/>
            <person name="Rawlings N."/>
            <person name="Sanchez A."/>
            <person name="Sanders M."/>
            <person name="Subramaniam C."/>
            <person name="Tay Y."/>
            <person name="Dear P."/>
            <person name="Doerig C."/>
            <person name="Gruber A."/>
            <person name="Parkinson J."/>
            <person name="Shirley M."/>
            <person name="Wan K.L."/>
            <person name="Berriman M."/>
            <person name="Tomley F."/>
            <person name="Pain A."/>
        </authorList>
    </citation>
    <scope>NUCLEOTIDE SEQUENCE [LARGE SCALE GENOMIC DNA]</scope>
    <source>
        <strain evidence="2">Houghton</strain>
    </source>
</reference>
<name>U6KW00_EIMTE</name>
<keyword evidence="3" id="KW-1185">Reference proteome</keyword>
<dbReference type="GO" id="GO:0045505">
    <property type="term" value="F:dynein intermediate chain binding"/>
    <property type="evidence" value="ECO:0007669"/>
    <property type="project" value="InterPro"/>
</dbReference>
<proteinExistence type="predicted"/>
<feature type="domain" description="Dynein heavy chain C-terminal" evidence="1">
    <location>
        <begin position="18"/>
        <end position="71"/>
    </location>
</feature>
<dbReference type="VEuPathDB" id="ToxoDB:ETH_00004010"/>
<dbReference type="EMBL" id="HG675693">
    <property type="protein sequence ID" value="CDJ42146.1"/>
    <property type="molecule type" value="Genomic_DNA"/>
</dbReference>